<evidence type="ECO:0000256" key="1">
    <source>
        <dbReference type="SAM" id="Phobius"/>
    </source>
</evidence>
<reference evidence="2" key="1">
    <citation type="journal article" date="2019" name="MBio">
        <title>Virus Genomes from Deep Sea Sediments Expand the Ocean Megavirome and Support Independent Origins of Viral Gigantism.</title>
        <authorList>
            <person name="Backstrom D."/>
            <person name="Yutin N."/>
            <person name="Jorgensen S.L."/>
            <person name="Dharamshi J."/>
            <person name="Homa F."/>
            <person name="Zaremba-Niedwiedzka K."/>
            <person name="Spang A."/>
            <person name="Wolf Y.I."/>
            <person name="Koonin E.V."/>
            <person name="Ettema T.J."/>
        </authorList>
    </citation>
    <scope>NUCLEOTIDE SEQUENCE</scope>
</reference>
<name>A0A4D5XFP4_9VIRU</name>
<keyword evidence="1" id="KW-0472">Membrane</keyword>
<feature type="transmembrane region" description="Helical" evidence="1">
    <location>
        <begin position="6"/>
        <end position="27"/>
    </location>
</feature>
<keyword evidence="1" id="KW-1133">Transmembrane helix</keyword>
<sequence length="75" mass="9259">MYDFKYIYGFPSFYYSIYTSMIPYIYINKFYSCKKSIKDILHKYLDYGFGYTLLKEDKEKYFNEEPIEDTKICNI</sequence>
<gene>
    <name evidence="2" type="ORF">LCMiAC02_03260</name>
</gene>
<protein>
    <submittedName>
        <fullName evidence="2">Uncharacterized protein</fullName>
    </submittedName>
</protein>
<organism evidence="2">
    <name type="scientific">Mimivirus LCMiAC02</name>
    <dbReference type="NCBI Taxonomy" id="2506609"/>
    <lineage>
        <taxon>Viruses</taxon>
        <taxon>Varidnaviria</taxon>
        <taxon>Bamfordvirae</taxon>
        <taxon>Nucleocytoviricota</taxon>
        <taxon>Megaviricetes</taxon>
        <taxon>Imitervirales</taxon>
        <taxon>Mimiviridae</taxon>
        <taxon>Klosneuvirinae</taxon>
    </lineage>
</organism>
<keyword evidence="1" id="KW-0812">Transmembrane</keyword>
<dbReference type="EMBL" id="MK500410">
    <property type="protein sequence ID" value="QBK89231.1"/>
    <property type="molecule type" value="Genomic_DNA"/>
</dbReference>
<proteinExistence type="predicted"/>
<evidence type="ECO:0000313" key="2">
    <source>
        <dbReference type="EMBL" id="QBK89231.1"/>
    </source>
</evidence>
<accession>A0A4D5XFP4</accession>